<dbReference type="PROSITE" id="PS50092">
    <property type="entry name" value="TSP1"/>
    <property type="match status" value="2"/>
</dbReference>
<dbReference type="Gene3D" id="2.20.100.10">
    <property type="entry name" value="Thrombospondin type-1 (TSP1) repeat"/>
    <property type="match status" value="2"/>
</dbReference>
<dbReference type="Pfam" id="PF00090">
    <property type="entry name" value="TSP_1"/>
    <property type="match status" value="2"/>
</dbReference>
<dbReference type="InterPro" id="IPR023415">
    <property type="entry name" value="LDLR_class-A_CS"/>
</dbReference>
<dbReference type="SUPFAM" id="SSF57535">
    <property type="entry name" value="Complement control module/SCR domain"/>
    <property type="match status" value="2"/>
</dbReference>
<evidence type="ECO:0000256" key="8">
    <source>
        <dbReference type="ARBA" id="ARBA00022659"/>
    </source>
</evidence>
<dbReference type="InterPro" id="IPR000884">
    <property type="entry name" value="TSP1_rpt"/>
</dbReference>
<dbReference type="InterPro" id="IPR003884">
    <property type="entry name" value="FacI_MAC"/>
</dbReference>
<dbReference type="SMART" id="SM00032">
    <property type="entry name" value="CCP"/>
    <property type="match status" value="2"/>
</dbReference>
<dbReference type="InterPro" id="IPR040729">
    <property type="entry name" value="Kazal_3"/>
</dbReference>
<evidence type="ECO:0000256" key="1">
    <source>
        <dbReference type="ARBA" id="ARBA00004175"/>
    </source>
</evidence>
<reference evidence="27" key="3">
    <citation type="submission" date="2025-09" db="UniProtKB">
        <authorList>
            <consortium name="Ensembl"/>
        </authorList>
    </citation>
    <scope>IDENTIFICATION</scope>
</reference>
<dbReference type="SUPFAM" id="SSF57424">
    <property type="entry name" value="LDL receptor-like module"/>
    <property type="match status" value="1"/>
</dbReference>
<evidence type="ECO:0000256" key="18">
    <source>
        <dbReference type="ARBA" id="ARBA00023298"/>
    </source>
</evidence>
<evidence type="ECO:0000256" key="9">
    <source>
        <dbReference type="ARBA" id="ARBA00022729"/>
    </source>
</evidence>
<feature type="domain" description="Sushi" evidence="25">
    <location>
        <begin position="572"/>
        <end position="631"/>
    </location>
</feature>
<dbReference type="InterPro" id="IPR000436">
    <property type="entry name" value="Sushi_SCR_CCP_dom"/>
</dbReference>
<dbReference type="Gene3D" id="2.10.70.10">
    <property type="entry name" value="Complement Module, domain 1"/>
    <property type="match status" value="2"/>
</dbReference>
<dbReference type="Gene3D" id="4.10.400.10">
    <property type="entry name" value="Low-density Lipoprotein Receptor"/>
    <property type="match status" value="1"/>
</dbReference>
<keyword evidence="10" id="KW-0677">Repeat</keyword>
<feature type="disulfide bond" evidence="22">
    <location>
        <begin position="113"/>
        <end position="128"/>
    </location>
</feature>
<dbReference type="Ensembl" id="ENSPNAT00000059895.1">
    <property type="protein sequence ID" value="ENSPNAP00000040890.1"/>
    <property type="gene ID" value="ENSPNAG00000022013.2"/>
</dbReference>
<evidence type="ECO:0000259" key="26">
    <source>
        <dbReference type="PROSITE" id="PS51412"/>
    </source>
</evidence>
<dbReference type="GeneID" id="108410523"/>
<dbReference type="GO" id="GO:0044218">
    <property type="term" value="C:other organism cell membrane"/>
    <property type="evidence" value="ECO:0007669"/>
    <property type="project" value="UniProtKB-KW"/>
</dbReference>
<dbReference type="SMART" id="SM00457">
    <property type="entry name" value="MACPF"/>
    <property type="match status" value="1"/>
</dbReference>
<comment type="function">
    <text evidence="20">Component of the membrane attack complex (MAC), a multiprotein complex activated by the complement cascade, which inserts into a target cell membrane and forms a pore, leading to target cell membrane rupture and cell lysis. The MAC is initiated by proteolytic cleavage of C5 into complement C5b in response to the classical, alternative, lectin and GZMK complement pathways. The complement pathways consist in a cascade of proteins that leads to phagocytosis and breakdown of pathogens and signaling that strengthens the adaptive immune system. C7 serves as a membrane anchor. During MAC assembly, associates with C5b and C6 to form the C5b-7 complex, a key lipophilic precursor of the MAC complex, which associates with the outer leaflet and reduces the energy for membrane bending.</text>
</comment>
<feature type="chain" id="PRO_5043366799" description="Complement component C7" evidence="24">
    <location>
        <begin position="34"/>
        <end position="844"/>
    </location>
</feature>
<dbReference type="SMART" id="SM00057">
    <property type="entry name" value="FIMAC"/>
    <property type="match status" value="2"/>
</dbReference>
<dbReference type="GO" id="GO:0031640">
    <property type="term" value="P:killing of cells of another organism"/>
    <property type="evidence" value="ECO:0007669"/>
    <property type="project" value="UniProtKB-KW"/>
</dbReference>
<dbReference type="SUPFAM" id="SSF82895">
    <property type="entry name" value="TSP-1 type 1 repeat"/>
    <property type="match status" value="2"/>
</dbReference>
<dbReference type="Pfam" id="PF00084">
    <property type="entry name" value="Sushi"/>
    <property type="match status" value="2"/>
</dbReference>
<evidence type="ECO:0000256" key="12">
    <source>
        <dbReference type="ARBA" id="ARBA00022859"/>
    </source>
</evidence>
<comment type="subcellular location">
    <subcellularLocation>
        <location evidence="2">Secreted</location>
    </subcellularLocation>
    <subcellularLocation>
        <location evidence="1">Target cell membrane</location>
    </subcellularLocation>
</comment>
<protein>
    <recommendedName>
        <fullName evidence="19">Complement component C7</fullName>
    </recommendedName>
</protein>
<evidence type="ECO:0000256" key="13">
    <source>
        <dbReference type="ARBA" id="ARBA00022875"/>
    </source>
</evidence>
<dbReference type="PROSITE" id="PS51412">
    <property type="entry name" value="MACPF_2"/>
    <property type="match status" value="1"/>
</dbReference>
<reference evidence="27" key="2">
    <citation type="submission" date="2025-08" db="UniProtKB">
        <authorList>
            <consortium name="Ensembl"/>
        </authorList>
    </citation>
    <scope>IDENTIFICATION</scope>
</reference>
<dbReference type="PROSITE" id="PS50068">
    <property type="entry name" value="LDLRA_2"/>
    <property type="match status" value="1"/>
</dbReference>
<dbReference type="InterPro" id="IPR036055">
    <property type="entry name" value="LDL_receptor-like_sf"/>
</dbReference>
<dbReference type="CDD" id="cd00112">
    <property type="entry name" value="LDLa"/>
    <property type="match status" value="1"/>
</dbReference>
<comment type="similarity">
    <text evidence="3">Belongs to the complement C6/C7/C8/C9 family.</text>
</comment>
<dbReference type="InterPro" id="IPR020863">
    <property type="entry name" value="MACPF_CS"/>
</dbReference>
<dbReference type="GO" id="GO:0005576">
    <property type="term" value="C:extracellular region"/>
    <property type="evidence" value="ECO:0007669"/>
    <property type="project" value="UniProtKB-SubCell"/>
</dbReference>
<keyword evidence="11" id="KW-0204">Cytolysis</keyword>
<dbReference type="PRINTS" id="PR01705">
    <property type="entry name" value="TSP1REPEAT"/>
</dbReference>
<evidence type="ECO:0000256" key="7">
    <source>
        <dbReference type="ARBA" id="ARBA00022588"/>
    </source>
</evidence>
<dbReference type="InterPro" id="IPR001862">
    <property type="entry name" value="MAC_perforin"/>
</dbReference>
<dbReference type="InterPro" id="IPR048825">
    <property type="entry name" value="C7_KAZAL"/>
</dbReference>
<organism evidence="27 28">
    <name type="scientific">Pygocentrus nattereri</name>
    <name type="common">Red-bellied piranha</name>
    <dbReference type="NCBI Taxonomy" id="42514"/>
    <lineage>
        <taxon>Eukaryota</taxon>
        <taxon>Metazoa</taxon>
        <taxon>Chordata</taxon>
        <taxon>Craniata</taxon>
        <taxon>Vertebrata</taxon>
        <taxon>Euteleostomi</taxon>
        <taxon>Actinopterygii</taxon>
        <taxon>Neopterygii</taxon>
        <taxon>Teleostei</taxon>
        <taxon>Ostariophysi</taxon>
        <taxon>Characiformes</taxon>
        <taxon>Characoidei</taxon>
        <taxon>Pygocentrus</taxon>
    </lineage>
</organism>
<dbReference type="Pfam" id="PF18434">
    <property type="entry name" value="Kazal_3"/>
    <property type="match status" value="1"/>
</dbReference>
<evidence type="ECO:0000256" key="10">
    <source>
        <dbReference type="ARBA" id="ARBA00022737"/>
    </source>
</evidence>
<dbReference type="PANTHER" id="PTHR45742:SF2">
    <property type="entry name" value="COMPLEMENT COMPONENT C7"/>
    <property type="match status" value="1"/>
</dbReference>
<dbReference type="PRINTS" id="PR00764">
    <property type="entry name" value="COMPLEMENTC9"/>
</dbReference>
<dbReference type="Gene3D" id="3.30.60.30">
    <property type="match status" value="2"/>
</dbReference>
<keyword evidence="16 23" id="KW-1015">Disulfide bond</keyword>
<evidence type="ECO:0000256" key="17">
    <source>
        <dbReference type="ARBA" id="ARBA00023180"/>
    </source>
</evidence>
<evidence type="ECO:0000259" key="25">
    <source>
        <dbReference type="PROSITE" id="PS50923"/>
    </source>
</evidence>
<evidence type="ECO:0000313" key="27">
    <source>
        <dbReference type="Ensembl" id="ENSPNAP00000040890.1"/>
    </source>
</evidence>
<evidence type="ECO:0000256" key="24">
    <source>
        <dbReference type="SAM" id="SignalP"/>
    </source>
</evidence>
<evidence type="ECO:0000256" key="14">
    <source>
        <dbReference type="ARBA" id="ARBA00023058"/>
    </source>
</evidence>
<dbReference type="AlphaFoldDB" id="A0AAR2IMG8"/>
<keyword evidence="8 23" id="KW-0768">Sushi</keyword>
<keyword evidence="7" id="KW-0399">Innate immunity</keyword>
<dbReference type="PROSITE" id="PS01209">
    <property type="entry name" value="LDLRA_1"/>
    <property type="match status" value="1"/>
</dbReference>
<comment type="caution">
    <text evidence="23">Lacks conserved residue(s) required for the propagation of feature annotation.</text>
</comment>
<reference evidence="27 28" key="1">
    <citation type="submission" date="2020-10" db="EMBL/GenBank/DDBJ databases">
        <title>Pygocentrus nattereri (red-bellied piranha) genome, fPygNat1, primary haplotype.</title>
        <authorList>
            <person name="Myers G."/>
            <person name="Meyer A."/>
            <person name="Karagic N."/>
            <person name="Pippel M."/>
            <person name="Winkler S."/>
            <person name="Tracey A."/>
            <person name="Wood J."/>
            <person name="Formenti G."/>
            <person name="Howe K."/>
            <person name="Fedrigo O."/>
            <person name="Jarvis E.D."/>
        </authorList>
    </citation>
    <scope>NUCLEOTIDE SEQUENCE [LARGE SCALE GENOMIC DNA]</scope>
</reference>
<dbReference type="Pfam" id="PF00057">
    <property type="entry name" value="Ldl_recept_a"/>
    <property type="match status" value="1"/>
</dbReference>
<evidence type="ECO:0000256" key="23">
    <source>
        <dbReference type="PROSITE-ProRule" id="PRU00302"/>
    </source>
</evidence>
<dbReference type="Pfam" id="PF01823">
    <property type="entry name" value="MACPF"/>
    <property type="match status" value="1"/>
</dbReference>
<evidence type="ECO:0000256" key="20">
    <source>
        <dbReference type="ARBA" id="ARBA00093281"/>
    </source>
</evidence>
<evidence type="ECO:0000256" key="21">
    <source>
        <dbReference type="ARBA" id="ARBA00093478"/>
    </source>
</evidence>
<dbReference type="GO" id="GO:0006958">
    <property type="term" value="P:complement activation, classical pathway"/>
    <property type="evidence" value="ECO:0007669"/>
    <property type="project" value="UniProtKB-KW"/>
</dbReference>
<dbReference type="InterPro" id="IPR020864">
    <property type="entry name" value="MACPF"/>
</dbReference>
<keyword evidence="12" id="KW-0391">Immunity</keyword>
<dbReference type="PROSITE" id="PS50923">
    <property type="entry name" value="SUSHI"/>
    <property type="match status" value="2"/>
</dbReference>
<evidence type="ECO:0000256" key="16">
    <source>
        <dbReference type="ARBA" id="ARBA00023157"/>
    </source>
</evidence>
<keyword evidence="9 24" id="KW-0732">Signal</keyword>
<feature type="domain" description="MACPF" evidence="26">
    <location>
        <begin position="130"/>
        <end position="459"/>
    </location>
</feature>
<keyword evidence="4" id="KW-0964">Secreted</keyword>
<evidence type="ECO:0000256" key="22">
    <source>
        <dbReference type="PROSITE-ProRule" id="PRU00124"/>
    </source>
</evidence>
<name>A0AAR2IMG8_PYGNA</name>
<feature type="disulfide bond" evidence="22">
    <location>
        <begin position="101"/>
        <end position="119"/>
    </location>
</feature>
<keyword evidence="15" id="KW-0472">Membrane</keyword>
<evidence type="ECO:0000256" key="2">
    <source>
        <dbReference type="ARBA" id="ARBA00004613"/>
    </source>
</evidence>
<keyword evidence="14" id="KW-0473">Membrane attack complex</keyword>
<keyword evidence="18" id="KW-1053">Target membrane</keyword>
<dbReference type="Proteomes" id="UP001501920">
    <property type="component" value="Chromosome 29"/>
</dbReference>
<keyword evidence="5" id="KW-0245">EGF-like domain</keyword>
<accession>A0AAR2IMG8</accession>
<keyword evidence="28" id="KW-1185">Reference proteome</keyword>
<dbReference type="CTD" id="562475"/>
<keyword evidence="13" id="KW-0180">Complement pathway</keyword>
<dbReference type="GO" id="GO:0045087">
    <property type="term" value="P:innate immune response"/>
    <property type="evidence" value="ECO:0007669"/>
    <property type="project" value="UniProtKB-KW"/>
</dbReference>
<evidence type="ECO:0000256" key="5">
    <source>
        <dbReference type="ARBA" id="ARBA00022536"/>
    </source>
</evidence>
<evidence type="ECO:0000313" key="28">
    <source>
        <dbReference type="Proteomes" id="UP001501920"/>
    </source>
</evidence>
<dbReference type="SMART" id="SM00192">
    <property type="entry name" value="LDLa"/>
    <property type="match status" value="1"/>
</dbReference>
<dbReference type="SMART" id="SM00209">
    <property type="entry name" value="TSP1"/>
    <property type="match status" value="2"/>
</dbReference>
<keyword evidence="17" id="KW-0325">Glycoprotein</keyword>
<keyword evidence="6" id="KW-1052">Target cell membrane</keyword>
<dbReference type="Pfam" id="PF21330">
    <property type="entry name" value="Kazal_C7"/>
    <property type="match status" value="1"/>
</dbReference>
<dbReference type="CDD" id="cd00033">
    <property type="entry name" value="CCP"/>
    <property type="match status" value="2"/>
</dbReference>
<dbReference type="PANTHER" id="PTHR45742">
    <property type="entry name" value="COMPLEMENT COMPONENT C6"/>
    <property type="match status" value="1"/>
</dbReference>
<dbReference type="InterPro" id="IPR002172">
    <property type="entry name" value="LDrepeatLR_classA_rpt"/>
</dbReference>
<feature type="disulfide bond" evidence="23">
    <location>
        <begin position="602"/>
        <end position="629"/>
    </location>
</feature>
<comment type="subunit">
    <text evidence="21">Monomer or dimer; as a C5b-7 complex it can also form multimeric rosettes. Component of the membrane attack complex (MAC), composed of complement C5b, C6, C7, C8A, C8B, C8G and multiple copies of the pore-forming subunit C9.</text>
</comment>
<evidence type="ECO:0000256" key="19">
    <source>
        <dbReference type="ARBA" id="ARBA00073222"/>
    </source>
</evidence>
<evidence type="ECO:0000256" key="4">
    <source>
        <dbReference type="ARBA" id="ARBA00022525"/>
    </source>
</evidence>
<feature type="signal peptide" evidence="24">
    <location>
        <begin position="1"/>
        <end position="33"/>
    </location>
</feature>
<proteinExistence type="inferred from homology"/>
<evidence type="ECO:0000256" key="6">
    <source>
        <dbReference type="ARBA" id="ARBA00022537"/>
    </source>
</evidence>
<feature type="domain" description="Sushi" evidence="25">
    <location>
        <begin position="632"/>
        <end position="693"/>
    </location>
</feature>
<dbReference type="GeneTree" id="ENSGT00940000156804"/>
<sequence length="844" mass="94416">MCCASLRCSFGCCGAALLLSSLTAVILWPAVSSEPVHCAWGPWSSWSACDACSKSQTQIRSVSVYPQFGGLPCSGDSLRTQSCETTQGCPLEEGCGERFRCQSGECISQFLVCNGDVDCEDNSDEQRCENREQICNLQKPPPQIELTGFGYDAVRGEFRGSVINTKSFGGQCRKVFSGDHKDIYRLPNSVLRYSFQVTAKNDFSSEFYSSSWHYMKNIDNRENTEGTTAGHNYFTSSEDLKKIQSRHLVVISSDVEVAQFQNQPPQNLPLSEDFWKVLSKLPVVYNYAAYRRVLERFGTHFLSEGTLGGQFRTLLHLSQDFSQKSQFERHDFRECVTETHTFLFFFSSTTVRCREFYNFLRREEDNYKREQNKNIVKATAIGGHTAYISALTALDPSTAVENWKRFSQWAGSVKDLPTVISQKIRPLYELVKEVPCAGVKKLHLRRALQSYLSERSSCHCQPCRNNGLSVLKDGVCECVCKAGTRGSACDIGAPVEEQPGVIDGGWSCWSAWGVCSAGRQSRSRSCSRPLPQNGKNCIGNSVETINCDEEEELQYLRTMEPHCFDQTLEPGKRCRHPPPLRNGFTQDPKDVYLVGNKVEYSCIDGYQLIGDPFAECVEEQTWRRSPQQCRRSVCEPPLLPADVSGSPWNLSYRIGETIELSCPAGKERDGPSQIRCNSGLAWSPQPENTKCRAVVTTPSLECQPWEKLAKDKCVCKVPHECEPSLEVCATISELQRTRRLSVCKVRAMQCMGHQLILAERSACQWPEPSTAACPQCSLWTLCDGQSQVCRCRTLEECTPPGRWIQVCALLSGESTPSTVSECEVGVRQCRGETPNILSMQPCVV</sequence>
<dbReference type="PROSITE" id="PS00279">
    <property type="entry name" value="MACPF_1"/>
    <property type="match status" value="1"/>
</dbReference>
<evidence type="ECO:0000256" key="3">
    <source>
        <dbReference type="ARBA" id="ARBA00009214"/>
    </source>
</evidence>
<evidence type="ECO:0000256" key="15">
    <source>
        <dbReference type="ARBA" id="ARBA00023136"/>
    </source>
</evidence>
<dbReference type="InterPro" id="IPR035976">
    <property type="entry name" value="Sushi/SCR/CCP_sf"/>
</dbReference>
<dbReference type="RefSeq" id="XP_017537134.1">
    <property type="nucleotide sequence ID" value="XM_017681645.1"/>
</dbReference>
<dbReference type="InterPro" id="IPR036383">
    <property type="entry name" value="TSP1_rpt_sf"/>
</dbReference>
<evidence type="ECO:0000256" key="11">
    <source>
        <dbReference type="ARBA" id="ARBA00022852"/>
    </source>
</evidence>
<dbReference type="GO" id="GO:0005579">
    <property type="term" value="C:membrane attack complex"/>
    <property type="evidence" value="ECO:0007669"/>
    <property type="project" value="UniProtKB-KW"/>
</dbReference>